<dbReference type="AlphaFoldDB" id="A0A0F3IER6"/>
<feature type="region of interest" description="Disordered" evidence="1">
    <location>
        <begin position="33"/>
        <end position="61"/>
    </location>
</feature>
<evidence type="ECO:0000313" key="2">
    <source>
        <dbReference type="EMBL" id="KJV05236.1"/>
    </source>
</evidence>
<protein>
    <submittedName>
        <fullName evidence="2">Uncharacterized protein</fullName>
    </submittedName>
</protein>
<dbReference type="Proteomes" id="UP000033684">
    <property type="component" value="Unassembled WGS sequence"/>
</dbReference>
<accession>A0A0F3IER6</accession>
<reference evidence="3" key="1">
    <citation type="submission" date="2015-03" db="EMBL/GenBank/DDBJ databases">
        <title>Draft genome sequence of a novel methanotroph (Sn10-6) isolated from flooded ricefield rhizosphere in India.</title>
        <authorList>
            <person name="Pandit P.S."/>
            <person name="Pore S.D."/>
            <person name="Arora P."/>
            <person name="Kapse N.G."/>
            <person name="Dhakephalkar P.K."/>
            <person name="Rahalkar M.C."/>
        </authorList>
    </citation>
    <scope>NUCLEOTIDE SEQUENCE [LARGE SCALE GENOMIC DNA]</scope>
    <source>
        <strain evidence="3">Sn10-6</strain>
    </source>
</reference>
<sequence>MLDDFDTIKYKWSQWSTPEYFSPNPTVINTMQKATSDQGLKRPTQAFTASRNSGGIKKLVA</sequence>
<evidence type="ECO:0000256" key="1">
    <source>
        <dbReference type="SAM" id="MobiDB-lite"/>
    </source>
</evidence>
<name>A0A0F3IER6_9GAMM</name>
<keyword evidence="3" id="KW-1185">Reference proteome</keyword>
<comment type="caution">
    <text evidence="2">The sequence shown here is derived from an EMBL/GenBank/DDBJ whole genome shotgun (WGS) entry which is preliminary data.</text>
</comment>
<evidence type="ECO:0000313" key="3">
    <source>
        <dbReference type="Proteomes" id="UP000033684"/>
    </source>
</evidence>
<dbReference type="EMBL" id="LAJX01000266">
    <property type="protein sequence ID" value="KJV05236.1"/>
    <property type="molecule type" value="Genomic_DNA"/>
</dbReference>
<organism evidence="2 3">
    <name type="scientific">Methylocucumis oryzae</name>
    <dbReference type="NCBI Taxonomy" id="1632867"/>
    <lineage>
        <taxon>Bacteria</taxon>
        <taxon>Pseudomonadati</taxon>
        <taxon>Pseudomonadota</taxon>
        <taxon>Gammaproteobacteria</taxon>
        <taxon>Methylococcales</taxon>
        <taxon>Methylococcaceae</taxon>
        <taxon>Methylocucumis</taxon>
    </lineage>
</organism>
<gene>
    <name evidence="2" type="ORF">VZ94_19670</name>
</gene>
<proteinExistence type="predicted"/>
<reference evidence="2 3" key="2">
    <citation type="journal article" date="2016" name="Microb. Ecol.">
        <title>Genome Characteristics of a Novel Type I Methanotroph (Sn10-6) Isolated from a Flooded Indian Rice Field.</title>
        <authorList>
            <person name="Rahalkar M.C."/>
            <person name="Pandit P.S."/>
            <person name="Dhakephalkar P.K."/>
            <person name="Pore S."/>
            <person name="Arora P."/>
            <person name="Kapse N."/>
        </authorList>
    </citation>
    <scope>NUCLEOTIDE SEQUENCE [LARGE SCALE GENOMIC DNA]</scope>
    <source>
        <strain evidence="2 3">Sn10-6</strain>
    </source>
</reference>
<dbReference type="OrthoDB" id="9800955at2"/>
<dbReference type="RefSeq" id="WP_045780530.1">
    <property type="nucleotide sequence ID" value="NZ_LAJX01000266.1"/>
</dbReference>